<sequence>MTLTTSEEERARKQSCSSLACAPHDPGRNYSVFVQVSTSTIANKFLCNYSPGLRHLVNDRVGDNVAAATLNGSARGQSESLTWALDGSYVSPPSAAMVRSPSMVPEMSPVRSDAPSMTDAHVPHESNIQATMQELPVTNDTDTQAVLHDVPVTHENESLRTDTVASGSEACGKGVLTASRT</sequence>
<dbReference type="Proteomes" id="UP001396334">
    <property type="component" value="Unassembled WGS sequence"/>
</dbReference>
<comment type="caution">
    <text evidence="2">The sequence shown here is derived from an EMBL/GenBank/DDBJ whole genome shotgun (WGS) entry which is preliminary data.</text>
</comment>
<name>A0ABR2SG19_9ROSI</name>
<proteinExistence type="predicted"/>
<protein>
    <submittedName>
        <fullName evidence="2">Uncharacterized protein</fullName>
    </submittedName>
</protein>
<evidence type="ECO:0000313" key="3">
    <source>
        <dbReference type="Proteomes" id="UP001396334"/>
    </source>
</evidence>
<organism evidence="2 3">
    <name type="scientific">Hibiscus sabdariffa</name>
    <name type="common">roselle</name>
    <dbReference type="NCBI Taxonomy" id="183260"/>
    <lineage>
        <taxon>Eukaryota</taxon>
        <taxon>Viridiplantae</taxon>
        <taxon>Streptophyta</taxon>
        <taxon>Embryophyta</taxon>
        <taxon>Tracheophyta</taxon>
        <taxon>Spermatophyta</taxon>
        <taxon>Magnoliopsida</taxon>
        <taxon>eudicotyledons</taxon>
        <taxon>Gunneridae</taxon>
        <taxon>Pentapetalae</taxon>
        <taxon>rosids</taxon>
        <taxon>malvids</taxon>
        <taxon>Malvales</taxon>
        <taxon>Malvaceae</taxon>
        <taxon>Malvoideae</taxon>
        <taxon>Hibiscus</taxon>
    </lineage>
</organism>
<gene>
    <name evidence="2" type="ORF">V6N11_004354</name>
</gene>
<feature type="region of interest" description="Disordered" evidence="1">
    <location>
        <begin position="98"/>
        <end position="119"/>
    </location>
</feature>
<reference evidence="2 3" key="1">
    <citation type="journal article" date="2024" name="G3 (Bethesda)">
        <title>Genome assembly of Hibiscus sabdariffa L. provides insights into metabolisms of medicinal natural products.</title>
        <authorList>
            <person name="Kim T."/>
        </authorList>
    </citation>
    <scope>NUCLEOTIDE SEQUENCE [LARGE SCALE GENOMIC DNA]</scope>
    <source>
        <strain evidence="2">TK-2024</strain>
        <tissue evidence="2">Old leaves</tissue>
    </source>
</reference>
<evidence type="ECO:0000313" key="2">
    <source>
        <dbReference type="EMBL" id="KAK9024177.1"/>
    </source>
</evidence>
<dbReference type="EMBL" id="JBBPBN010000015">
    <property type="protein sequence ID" value="KAK9024177.1"/>
    <property type="molecule type" value="Genomic_DNA"/>
</dbReference>
<evidence type="ECO:0000256" key="1">
    <source>
        <dbReference type="SAM" id="MobiDB-lite"/>
    </source>
</evidence>
<keyword evidence="3" id="KW-1185">Reference proteome</keyword>
<accession>A0ABR2SG19</accession>